<dbReference type="Proteomes" id="UP000278475">
    <property type="component" value="Unassembled WGS sequence"/>
</dbReference>
<gene>
    <name evidence="1" type="ORF">DRJ31_03170</name>
</gene>
<organism evidence="1 2">
    <name type="scientific">Thermoproteota archaeon</name>
    <dbReference type="NCBI Taxonomy" id="2056631"/>
    <lineage>
        <taxon>Archaea</taxon>
        <taxon>Thermoproteota</taxon>
    </lineage>
</organism>
<evidence type="ECO:0000313" key="1">
    <source>
        <dbReference type="EMBL" id="RLE49912.1"/>
    </source>
</evidence>
<dbReference type="EMBL" id="QMQV01000018">
    <property type="protein sequence ID" value="RLE49912.1"/>
    <property type="molecule type" value="Genomic_DNA"/>
</dbReference>
<reference evidence="1 2" key="1">
    <citation type="submission" date="2018-06" db="EMBL/GenBank/DDBJ databases">
        <title>Extensive metabolic versatility and redundancy in microbially diverse, dynamic hydrothermal sediments.</title>
        <authorList>
            <person name="Dombrowski N."/>
            <person name="Teske A."/>
            <person name="Baker B.J."/>
        </authorList>
    </citation>
    <scope>NUCLEOTIDE SEQUENCE [LARGE SCALE GENOMIC DNA]</scope>
    <source>
        <strain evidence="1">B66_G16</strain>
    </source>
</reference>
<dbReference type="AlphaFoldDB" id="A0A497ES95"/>
<evidence type="ECO:0000313" key="2">
    <source>
        <dbReference type="Proteomes" id="UP000278475"/>
    </source>
</evidence>
<proteinExistence type="predicted"/>
<protein>
    <submittedName>
        <fullName evidence="1">Uncharacterized protein</fullName>
    </submittedName>
</protein>
<sequence length="159" mass="19433">MIVNPYILKNLRKDFKKGNIKLRDVVRKYDLKIWEIRRLVRVDRILKFLEKDKLVVKCDDGIFMTIEKLGKNYWIEARIADKPEILELFNVITSKLHRRMEKKNSFYELSILVDGDTFLSFINKFHERYINYHSYFSRFKKVLFLWGDRTENFVKKLCE</sequence>
<accession>A0A497ES95</accession>
<name>A0A497ES95_9CREN</name>
<comment type="caution">
    <text evidence="1">The sequence shown here is derived from an EMBL/GenBank/DDBJ whole genome shotgun (WGS) entry which is preliminary data.</text>
</comment>